<gene>
    <name evidence="2" type="ORF">GU926_11560</name>
</gene>
<dbReference type="KEGG" id="nib:GU926_11560"/>
<dbReference type="EMBL" id="CP047897">
    <property type="protein sequence ID" value="QHL88032.1"/>
    <property type="molecule type" value="Genomic_DNA"/>
</dbReference>
<evidence type="ECO:0000256" key="1">
    <source>
        <dbReference type="SAM" id="SignalP"/>
    </source>
</evidence>
<reference evidence="2 3" key="1">
    <citation type="submission" date="2020-01" db="EMBL/GenBank/DDBJ databases">
        <authorList>
            <person name="Kim M."/>
        </authorList>
    </citation>
    <scope>NUCLEOTIDE SEQUENCE [LARGE SCALE GENOMIC DNA]</scope>
    <source>
        <strain evidence="2 3">BT10</strain>
    </source>
</reference>
<feature type="signal peptide" evidence="1">
    <location>
        <begin position="1"/>
        <end position="21"/>
    </location>
</feature>
<proteinExistence type="predicted"/>
<keyword evidence="1" id="KW-0732">Signal</keyword>
<keyword evidence="3" id="KW-1185">Reference proteome</keyword>
<dbReference type="AlphaFoldDB" id="A0A6P1P1Y1"/>
<dbReference type="RefSeq" id="WP_160692005.1">
    <property type="nucleotide sequence ID" value="NZ_CP047897.1"/>
</dbReference>
<name>A0A6P1P1Y1_9BACT</name>
<protein>
    <recommendedName>
        <fullName evidence="4">DUF4359 domain-containing protein</fullName>
    </recommendedName>
</protein>
<evidence type="ECO:0008006" key="4">
    <source>
        <dbReference type="Google" id="ProtNLM"/>
    </source>
</evidence>
<feature type="chain" id="PRO_5027116003" description="DUF4359 domain-containing protein" evidence="1">
    <location>
        <begin position="22"/>
        <end position="172"/>
    </location>
</feature>
<accession>A0A6P1P1Y1</accession>
<evidence type="ECO:0000313" key="3">
    <source>
        <dbReference type="Proteomes" id="UP000464214"/>
    </source>
</evidence>
<organism evidence="2 3">
    <name type="scientific">Nibribacter ruber</name>
    <dbReference type="NCBI Taxonomy" id="2698458"/>
    <lineage>
        <taxon>Bacteria</taxon>
        <taxon>Pseudomonadati</taxon>
        <taxon>Bacteroidota</taxon>
        <taxon>Cytophagia</taxon>
        <taxon>Cytophagales</taxon>
        <taxon>Hymenobacteraceae</taxon>
        <taxon>Nibribacter</taxon>
    </lineage>
</organism>
<sequence length="172" mass="18907">MKRTVLLVCVLALLALAPALAQRYRTAAGARVGKNEVGLTIQQKIFERTTLEGLATAAPREVLATVLAEQHFNILGKRLNYYMGAGAHGGKLKDYGAVYGFDVIAGLEYKINGLPFLLSADLKPAFHLRHEEWFNLGSAFSIRYVIVKEPTESPLDFIKGIFSPSGKSKKRD</sequence>
<dbReference type="Proteomes" id="UP000464214">
    <property type="component" value="Chromosome"/>
</dbReference>
<evidence type="ECO:0000313" key="2">
    <source>
        <dbReference type="EMBL" id="QHL88032.1"/>
    </source>
</evidence>